<gene>
    <name evidence="5" type="primary">tapA</name>
    <name evidence="5" type="ORF">GCM10022421_25420</name>
</gene>
<dbReference type="RefSeq" id="WP_344965183.1">
    <property type="nucleotide sequence ID" value="NZ_BAABDS010000038.1"/>
</dbReference>
<dbReference type="Proteomes" id="UP001501479">
    <property type="component" value="Unassembled WGS sequence"/>
</dbReference>
<dbReference type="InterPro" id="IPR012902">
    <property type="entry name" value="N_methyl_site"/>
</dbReference>
<dbReference type="PANTHER" id="PTHR30093">
    <property type="entry name" value="GENERAL SECRETION PATHWAY PROTEIN G"/>
    <property type="match status" value="1"/>
</dbReference>
<dbReference type="Gene3D" id="3.30.700.10">
    <property type="entry name" value="Glycoprotein, Type 4 Pilin"/>
    <property type="match status" value="1"/>
</dbReference>
<dbReference type="EMBL" id="BAABDS010000038">
    <property type="protein sequence ID" value="GAA3716530.1"/>
    <property type="molecule type" value="Genomic_DNA"/>
</dbReference>
<organism evidence="5 6">
    <name type="scientific">Oceanisphaera sediminis</name>
    <dbReference type="NCBI Taxonomy" id="981381"/>
    <lineage>
        <taxon>Bacteria</taxon>
        <taxon>Pseudomonadati</taxon>
        <taxon>Pseudomonadota</taxon>
        <taxon>Gammaproteobacteria</taxon>
        <taxon>Aeromonadales</taxon>
        <taxon>Aeromonadaceae</taxon>
        <taxon>Oceanisphaera</taxon>
    </lineage>
</organism>
<evidence type="ECO:0000313" key="5">
    <source>
        <dbReference type="EMBL" id="GAA3716530.1"/>
    </source>
</evidence>
<dbReference type="InterPro" id="IPR001082">
    <property type="entry name" value="Pilin"/>
</dbReference>
<evidence type="ECO:0000256" key="3">
    <source>
        <dbReference type="RuleBase" id="RU000389"/>
    </source>
</evidence>
<feature type="transmembrane region" description="Helical" evidence="4">
    <location>
        <begin position="12"/>
        <end position="36"/>
    </location>
</feature>
<dbReference type="PROSITE" id="PS00409">
    <property type="entry name" value="PROKAR_NTER_METHYL"/>
    <property type="match status" value="1"/>
</dbReference>
<protein>
    <submittedName>
        <fullName evidence="5">Type IVa pilus major pilin TapA</fullName>
    </submittedName>
</protein>
<keyword evidence="6" id="KW-1185">Reference proteome</keyword>
<comment type="similarity">
    <text evidence="1 3">Belongs to the N-Me-Phe pilin family.</text>
</comment>
<evidence type="ECO:0000256" key="1">
    <source>
        <dbReference type="ARBA" id="ARBA00005233"/>
    </source>
</evidence>
<keyword evidence="4" id="KW-0812">Transmembrane</keyword>
<name>A0ABP7EDK6_9GAMM</name>
<dbReference type="PANTHER" id="PTHR30093:SF34">
    <property type="entry name" value="PREPILIN PEPTIDASE-DEPENDENT PROTEIN D"/>
    <property type="match status" value="1"/>
</dbReference>
<evidence type="ECO:0000256" key="4">
    <source>
        <dbReference type="SAM" id="Phobius"/>
    </source>
</evidence>
<keyword evidence="4" id="KW-1133">Transmembrane helix</keyword>
<evidence type="ECO:0000256" key="2">
    <source>
        <dbReference type="ARBA" id="ARBA00022481"/>
    </source>
</evidence>
<dbReference type="Pfam" id="PF00114">
    <property type="entry name" value="Pilin"/>
    <property type="match status" value="1"/>
</dbReference>
<accession>A0ABP7EDK6</accession>
<dbReference type="Pfam" id="PF07963">
    <property type="entry name" value="N_methyl"/>
    <property type="match status" value="1"/>
</dbReference>
<dbReference type="NCBIfam" id="TIGR02532">
    <property type="entry name" value="IV_pilin_GFxxxE"/>
    <property type="match status" value="1"/>
</dbReference>
<sequence>MNQLPVTRRQGGFTLIELMIVVAIVAILAAVALPAYQTYTKRAKFSEVIAAVGPAKTAVEVCVQGAVDDTAAAGCDDAGTNAASSSFNDKIVASVNATETTGVITITATGDSQFDTGTVSNVTFILETSGAVSAGSQVVWNRKGNCVTAGLC</sequence>
<comment type="caution">
    <text evidence="5">The sequence shown here is derived from an EMBL/GenBank/DDBJ whole genome shotgun (WGS) entry which is preliminary data.</text>
</comment>
<keyword evidence="4" id="KW-0472">Membrane</keyword>
<proteinExistence type="inferred from homology"/>
<keyword evidence="3" id="KW-0281">Fimbrium</keyword>
<dbReference type="SUPFAM" id="SSF54523">
    <property type="entry name" value="Pili subunits"/>
    <property type="match status" value="1"/>
</dbReference>
<keyword evidence="2" id="KW-0488">Methylation</keyword>
<evidence type="ECO:0000313" key="6">
    <source>
        <dbReference type="Proteomes" id="UP001501479"/>
    </source>
</evidence>
<reference evidence="6" key="1">
    <citation type="journal article" date="2019" name="Int. J. Syst. Evol. Microbiol.">
        <title>The Global Catalogue of Microorganisms (GCM) 10K type strain sequencing project: providing services to taxonomists for standard genome sequencing and annotation.</title>
        <authorList>
            <consortium name="The Broad Institute Genomics Platform"/>
            <consortium name="The Broad Institute Genome Sequencing Center for Infectious Disease"/>
            <person name="Wu L."/>
            <person name="Ma J."/>
        </authorList>
    </citation>
    <scope>NUCLEOTIDE SEQUENCE [LARGE SCALE GENOMIC DNA]</scope>
    <source>
        <strain evidence="6">JCM 17329</strain>
    </source>
</reference>
<dbReference type="InterPro" id="IPR045584">
    <property type="entry name" value="Pilin-like"/>
</dbReference>